<gene>
    <name evidence="1" type="ORF">ARMSODRAFT_1084800</name>
</gene>
<organism evidence="1 2">
    <name type="scientific">Armillaria solidipes</name>
    <dbReference type="NCBI Taxonomy" id="1076256"/>
    <lineage>
        <taxon>Eukaryota</taxon>
        <taxon>Fungi</taxon>
        <taxon>Dikarya</taxon>
        <taxon>Basidiomycota</taxon>
        <taxon>Agaricomycotina</taxon>
        <taxon>Agaricomycetes</taxon>
        <taxon>Agaricomycetidae</taxon>
        <taxon>Agaricales</taxon>
        <taxon>Marasmiineae</taxon>
        <taxon>Physalacriaceae</taxon>
        <taxon>Armillaria</taxon>
    </lineage>
</organism>
<name>A0A2H3C011_9AGAR</name>
<keyword evidence="2" id="KW-1185">Reference proteome</keyword>
<protein>
    <submittedName>
        <fullName evidence="1">Uncharacterized protein</fullName>
    </submittedName>
</protein>
<accession>A0A2H3C011</accession>
<dbReference type="EMBL" id="KZ293429">
    <property type="protein sequence ID" value="PBK69493.1"/>
    <property type="molecule type" value="Genomic_DNA"/>
</dbReference>
<dbReference type="Proteomes" id="UP000218334">
    <property type="component" value="Unassembled WGS sequence"/>
</dbReference>
<proteinExistence type="predicted"/>
<evidence type="ECO:0000313" key="2">
    <source>
        <dbReference type="Proteomes" id="UP000218334"/>
    </source>
</evidence>
<sequence>MCRLSFSMPSLAQIRRLGVLTLLGGLSACFMVRLLCIPLASSSYCISTSLMIRNLFTDITPWNQSSPTRPTCVSENNCLNSTTSAAIISMHLQRAHFMVDLIEGSGLPPGAFFDADGFVYFNASSFGLFSPINHARFEDSKAKFLTDLQTLCKFRHSIRGQYGKFLSDTFLEYFSPVSVSPVLGPFEAAIEQLKIAAEHEHFEGHSTNSLMRDYHAIEVDRITSRSIDRFLADLSVAYRDLVADTQPIIGYFTNVHVYGDSVARELDNQILQADEAFRNIPWWEYHPILRLFVEGALNVKPRRESATAYFDFLSQNEHDIRNLVEHASIFYDHLTVFERCARWYSNCSAMTKRAALSVPSGVSTTTELSSSLEHLRQRLESIFAWDVRNTSPRRVTERPPIDSDCTTEFLVEGYSSSQ</sequence>
<dbReference type="PROSITE" id="PS51257">
    <property type="entry name" value="PROKAR_LIPOPROTEIN"/>
    <property type="match status" value="1"/>
</dbReference>
<evidence type="ECO:0000313" key="1">
    <source>
        <dbReference type="EMBL" id="PBK69493.1"/>
    </source>
</evidence>
<dbReference type="AlphaFoldDB" id="A0A2H3C011"/>
<reference evidence="2" key="1">
    <citation type="journal article" date="2017" name="Nat. Ecol. Evol.">
        <title>Genome expansion and lineage-specific genetic innovations in the forest pathogenic fungi Armillaria.</title>
        <authorList>
            <person name="Sipos G."/>
            <person name="Prasanna A.N."/>
            <person name="Walter M.C."/>
            <person name="O'Connor E."/>
            <person name="Balint B."/>
            <person name="Krizsan K."/>
            <person name="Kiss B."/>
            <person name="Hess J."/>
            <person name="Varga T."/>
            <person name="Slot J."/>
            <person name="Riley R."/>
            <person name="Boka B."/>
            <person name="Rigling D."/>
            <person name="Barry K."/>
            <person name="Lee J."/>
            <person name="Mihaltcheva S."/>
            <person name="LaButti K."/>
            <person name="Lipzen A."/>
            <person name="Waldron R."/>
            <person name="Moloney N.M."/>
            <person name="Sperisen C."/>
            <person name="Kredics L."/>
            <person name="Vagvoelgyi C."/>
            <person name="Patrignani A."/>
            <person name="Fitzpatrick D."/>
            <person name="Nagy I."/>
            <person name="Doyle S."/>
            <person name="Anderson J.B."/>
            <person name="Grigoriev I.V."/>
            <person name="Gueldener U."/>
            <person name="Muensterkoetter M."/>
            <person name="Nagy L.G."/>
        </authorList>
    </citation>
    <scope>NUCLEOTIDE SEQUENCE [LARGE SCALE GENOMIC DNA]</scope>
    <source>
        <strain evidence="2">28-4</strain>
    </source>
</reference>